<evidence type="ECO:0000256" key="1">
    <source>
        <dbReference type="HAMAP-Rule" id="MF_00598"/>
    </source>
</evidence>
<dbReference type="EMBL" id="BMYX01000004">
    <property type="protein sequence ID" value="GGY09739.1"/>
    <property type="molecule type" value="Genomic_DNA"/>
</dbReference>
<dbReference type="Pfam" id="PF04361">
    <property type="entry name" value="DUF494"/>
    <property type="match status" value="1"/>
</dbReference>
<comment type="similarity">
    <text evidence="1">Belongs to the Smg family.</text>
</comment>
<dbReference type="AlphaFoldDB" id="A0A918NZV1"/>
<dbReference type="InterPro" id="IPR007456">
    <property type="entry name" value="Smg"/>
</dbReference>
<reference evidence="2" key="1">
    <citation type="journal article" date="2014" name="Int. J. Syst. Evol. Microbiol.">
        <title>Complete genome sequence of Corynebacterium casei LMG S-19264T (=DSM 44701T), isolated from a smear-ripened cheese.</title>
        <authorList>
            <consortium name="US DOE Joint Genome Institute (JGI-PGF)"/>
            <person name="Walter F."/>
            <person name="Albersmeier A."/>
            <person name="Kalinowski J."/>
            <person name="Ruckert C."/>
        </authorList>
    </citation>
    <scope>NUCLEOTIDE SEQUENCE</scope>
    <source>
        <strain evidence="2">KCTC 32182</strain>
    </source>
</reference>
<keyword evidence="3" id="KW-1185">Reference proteome</keyword>
<dbReference type="RefSeq" id="WP_189532026.1">
    <property type="nucleotide sequence ID" value="NZ_BMYX01000004.1"/>
</dbReference>
<organism evidence="2 3">
    <name type="scientific">Paludibacterium paludis</name>
    <dbReference type="NCBI Taxonomy" id="1225769"/>
    <lineage>
        <taxon>Bacteria</taxon>
        <taxon>Pseudomonadati</taxon>
        <taxon>Pseudomonadota</taxon>
        <taxon>Betaproteobacteria</taxon>
        <taxon>Neisseriales</taxon>
        <taxon>Chromobacteriaceae</taxon>
        <taxon>Paludibacterium</taxon>
    </lineage>
</organism>
<sequence length="151" mass="16898">MFDVLAYLFEEYRDPEACEDRARLVRSLSAAGFEDEEIQDALDWLYGVLDADEEDFAGADSGIGMRIYTEEEQDRLPMDVRGLIQFLEDNGALSGSSRERVIDRLMALPGDITVMDAKLVALIVLWALKAELPVLIGEELMNAVHGEPTMQ</sequence>
<evidence type="ECO:0000313" key="3">
    <source>
        <dbReference type="Proteomes" id="UP000645257"/>
    </source>
</evidence>
<dbReference type="HAMAP" id="MF_00598">
    <property type="entry name" value="Smg"/>
    <property type="match status" value="1"/>
</dbReference>
<proteinExistence type="inferred from homology"/>
<dbReference type="PANTHER" id="PTHR38692:SF1">
    <property type="entry name" value="PROTEIN SMG"/>
    <property type="match status" value="1"/>
</dbReference>
<protein>
    <recommendedName>
        <fullName evidence="1">Protein Smg homolog</fullName>
    </recommendedName>
</protein>
<evidence type="ECO:0000313" key="2">
    <source>
        <dbReference type="EMBL" id="GGY09739.1"/>
    </source>
</evidence>
<comment type="caution">
    <text evidence="2">The sequence shown here is derived from an EMBL/GenBank/DDBJ whole genome shotgun (WGS) entry which is preliminary data.</text>
</comment>
<name>A0A918NZV1_9NEIS</name>
<accession>A0A918NZV1</accession>
<dbReference type="PANTHER" id="PTHR38692">
    <property type="entry name" value="PROTEIN SMG"/>
    <property type="match status" value="1"/>
</dbReference>
<reference evidence="2" key="2">
    <citation type="submission" date="2020-09" db="EMBL/GenBank/DDBJ databases">
        <authorList>
            <person name="Sun Q."/>
            <person name="Kim S."/>
        </authorList>
    </citation>
    <scope>NUCLEOTIDE SEQUENCE</scope>
    <source>
        <strain evidence="2">KCTC 32182</strain>
    </source>
</reference>
<dbReference type="Proteomes" id="UP000645257">
    <property type="component" value="Unassembled WGS sequence"/>
</dbReference>
<gene>
    <name evidence="1 2" type="primary">smg</name>
    <name evidence="2" type="ORF">GCM10011289_10770</name>
</gene>